<evidence type="ECO:0000313" key="2">
    <source>
        <dbReference type="EMBL" id="KAH7010915.1"/>
    </source>
</evidence>
<name>A0A9P8XQB6_9PEZI</name>
<keyword evidence="3" id="KW-1185">Reference proteome</keyword>
<proteinExistence type="predicted"/>
<organism evidence="2 3">
    <name type="scientific">Microdochium trichocladiopsis</name>
    <dbReference type="NCBI Taxonomy" id="1682393"/>
    <lineage>
        <taxon>Eukaryota</taxon>
        <taxon>Fungi</taxon>
        <taxon>Dikarya</taxon>
        <taxon>Ascomycota</taxon>
        <taxon>Pezizomycotina</taxon>
        <taxon>Sordariomycetes</taxon>
        <taxon>Xylariomycetidae</taxon>
        <taxon>Xylariales</taxon>
        <taxon>Microdochiaceae</taxon>
        <taxon>Microdochium</taxon>
    </lineage>
</organism>
<dbReference type="GeneID" id="70187188"/>
<gene>
    <name evidence="2" type="ORF">B0I36DRAFT_356502</name>
</gene>
<reference evidence="2" key="1">
    <citation type="journal article" date="2021" name="Nat. Commun.">
        <title>Genetic determinants of endophytism in the Arabidopsis root mycobiome.</title>
        <authorList>
            <person name="Mesny F."/>
            <person name="Miyauchi S."/>
            <person name="Thiergart T."/>
            <person name="Pickel B."/>
            <person name="Atanasova L."/>
            <person name="Karlsson M."/>
            <person name="Huettel B."/>
            <person name="Barry K.W."/>
            <person name="Haridas S."/>
            <person name="Chen C."/>
            <person name="Bauer D."/>
            <person name="Andreopoulos W."/>
            <person name="Pangilinan J."/>
            <person name="LaButti K."/>
            <person name="Riley R."/>
            <person name="Lipzen A."/>
            <person name="Clum A."/>
            <person name="Drula E."/>
            <person name="Henrissat B."/>
            <person name="Kohler A."/>
            <person name="Grigoriev I.V."/>
            <person name="Martin F.M."/>
            <person name="Hacquard S."/>
        </authorList>
    </citation>
    <scope>NUCLEOTIDE SEQUENCE</scope>
    <source>
        <strain evidence="2">MPI-CAGE-CH-0230</strain>
    </source>
</reference>
<dbReference type="RefSeq" id="XP_046004400.1">
    <property type="nucleotide sequence ID" value="XM_046157642.1"/>
</dbReference>
<sequence length="318" mass="36282">MSVECQFNSAEAEESKRIMGFGTAPGSGDQRRRPSPRPERRFIHLWHLLRSFLQRPSDDNMARAETAARTVAIDPLSPVDSASSDEETARHAAVRSTVSLDALSAMDDQELSQFMRQHHSGDRNYTLSVDGQRKLSDDERSRLAQRLVNLAQGLNANSHPLDLNELDVRLGRLRPNYLSNARNEPHTGSQSASDDESPTNSNMYKTVDEINAYNELIRDGGRPVYAIDIIQDVFTDPDSYRDMLRPWQEHLTQTSPSGVFQRQLRSWQGFRQWQRDNRNRKDSDDAVSFLTYVEGEKRKISQDPLHMSPQGKERRANS</sequence>
<comment type="caution">
    <text evidence="2">The sequence shown here is derived from an EMBL/GenBank/DDBJ whole genome shotgun (WGS) entry which is preliminary data.</text>
</comment>
<feature type="region of interest" description="Disordered" evidence="1">
    <location>
        <begin position="1"/>
        <end position="37"/>
    </location>
</feature>
<dbReference type="Proteomes" id="UP000756346">
    <property type="component" value="Unassembled WGS sequence"/>
</dbReference>
<protein>
    <submittedName>
        <fullName evidence="2">Uncharacterized protein</fullName>
    </submittedName>
</protein>
<dbReference type="EMBL" id="JAGTJQ010000016">
    <property type="protein sequence ID" value="KAH7010915.1"/>
    <property type="molecule type" value="Genomic_DNA"/>
</dbReference>
<evidence type="ECO:0000313" key="3">
    <source>
        <dbReference type="Proteomes" id="UP000756346"/>
    </source>
</evidence>
<feature type="region of interest" description="Disordered" evidence="1">
    <location>
        <begin position="178"/>
        <end position="202"/>
    </location>
</feature>
<feature type="region of interest" description="Disordered" evidence="1">
    <location>
        <begin position="299"/>
        <end position="318"/>
    </location>
</feature>
<accession>A0A9P8XQB6</accession>
<dbReference type="OrthoDB" id="5419928at2759"/>
<evidence type="ECO:0000256" key="1">
    <source>
        <dbReference type="SAM" id="MobiDB-lite"/>
    </source>
</evidence>
<dbReference type="AlphaFoldDB" id="A0A9P8XQB6"/>
<feature type="region of interest" description="Disordered" evidence="1">
    <location>
        <begin position="117"/>
        <end position="138"/>
    </location>
</feature>